<evidence type="ECO:0000256" key="1">
    <source>
        <dbReference type="ARBA" id="ARBA00004496"/>
    </source>
</evidence>
<feature type="region of interest" description="Disordered" evidence="4">
    <location>
        <begin position="317"/>
        <end position="471"/>
    </location>
</feature>
<reference evidence="8" key="1">
    <citation type="submission" date="2012-12" db="EMBL/GenBank/DDBJ databases">
        <authorList>
            <person name="Hellsten U."/>
            <person name="Grimwood J."/>
            <person name="Chapman J.A."/>
            <person name="Shapiro H."/>
            <person name="Aerts A."/>
            <person name="Otillar R.P."/>
            <person name="Terry A.Y."/>
            <person name="Boore J.L."/>
            <person name="Simakov O."/>
            <person name="Marletaz F."/>
            <person name="Cho S.-J."/>
            <person name="Edsinger-Gonzales E."/>
            <person name="Havlak P."/>
            <person name="Kuo D.-H."/>
            <person name="Larsson T."/>
            <person name="Lv J."/>
            <person name="Arendt D."/>
            <person name="Savage R."/>
            <person name="Osoegawa K."/>
            <person name="de Jong P."/>
            <person name="Lindberg D.R."/>
            <person name="Seaver E.C."/>
            <person name="Weisblat D.A."/>
            <person name="Putnam N.H."/>
            <person name="Grigoriev I.V."/>
            <person name="Rokhsar D.S."/>
        </authorList>
    </citation>
    <scope>NUCLEOTIDE SEQUENCE</scope>
    <source>
        <strain evidence="8">I ESC-2004</strain>
    </source>
</reference>
<dbReference type="InterPro" id="IPR036850">
    <property type="entry name" value="NDK-like_dom_sf"/>
</dbReference>
<dbReference type="Gene3D" id="3.30.70.141">
    <property type="entry name" value="Nucleoside diphosphate kinase-like domain"/>
    <property type="match status" value="2"/>
</dbReference>
<evidence type="ECO:0000313" key="6">
    <source>
        <dbReference type="EMBL" id="ELU09253.1"/>
    </source>
</evidence>
<dbReference type="Pfam" id="PF00334">
    <property type="entry name" value="NDK"/>
    <property type="match status" value="1"/>
</dbReference>
<evidence type="ECO:0000313" key="8">
    <source>
        <dbReference type="Proteomes" id="UP000014760"/>
    </source>
</evidence>
<dbReference type="SUPFAM" id="SSF54919">
    <property type="entry name" value="Nucleoside diphosphate kinase, NDK"/>
    <property type="match status" value="3"/>
</dbReference>
<name>R7USW1_CAPTE</name>
<evidence type="ECO:0000256" key="4">
    <source>
        <dbReference type="SAM" id="MobiDB-lite"/>
    </source>
</evidence>
<dbReference type="EMBL" id="AMQN01006459">
    <property type="status" value="NOT_ANNOTATED_CDS"/>
    <property type="molecule type" value="Genomic_DNA"/>
</dbReference>
<keyword evidence="2" id="KW-0963">Cytoplasm</keyword>
<accession>R7USW1</accession>
<dbReference type="GO" id="GO:0005879">
    <property type="term" value="C:axonemal microtubule"/>
    <property type="evidence" value="ECO:0007669"/>
    <property type="project" value="TreeGrafter"/>
</dbReference>
<dbReference type="PROSITE" id="PS51374">
    <property type="entry name" value="NDPK_LIKE"/>
    <property type="match status" value="1"/>
</dbReference>
<keyword evidence="8" id="KW-1185">Reference proteome</keyword>
<feature type="domain" description="Nucleoside diphosphate kinase-like" evidence="5">
    <location>
        <begin position="1218"/>
        <end position="1355"/>
    </location>
</feature>
<dbReference type="EMBL" id="KB298404">
    <property type="protein sequence ID" value="ELU09253.1"/>
    <property type="molecule type" value="Genomic_DNA"/>
</dbReference>
<gene>
    <name evidence="6" type="ORF">CAPTEDRAFT_223779</name>
</gene>
<feature type="compositionally biased region" description="Acidic residues" evidence="4">
    <location>
        <begin position="60"/>
        <end position="72"/>
    </location>
</feature>
<feature type="region of interest" description="Disordered" evidence="4">
    <location>
        <begin position="171"/>
        <end position="197"/>
    </location>
</feature>
<feature type="region of interest" description="Disordered" evidence="4">
    <location>
        <begin position="256"/>
        <end position="288"/>
    </location>
</feature>
<feature type="compositionally biased region" description="Acidic residues" evidence="4">
    <location>
        <begin position="108"/>
        <end position="117"/>
    </location>
</feature>
<evidence type="ECO:0000259" key="5">
    <source>
        <dbReference type="SMART" id="SM00562"/>
    </source>
</evidence>
<evidence type="ECO:0000256" key="2">
    <source>
        <dbReference type="ARBA" id="ARBA00022490"/>
    </source>
</evidence>
<protein>
    <recommendedName>
        <fullName evidence="5">Nucleoside diphosphate kinase-like domain-containing protein</fullName>
    </recommendedName>
</protein>
<reference evidence="7" key="3">
    <citation type="submission" date="2015-06" db="UniProtKB">
        <authorList>
            <consortium name="EnsemblMetazoa"/>
        </authorList>
    </citation>
    <scope>IDENTIFICATION</scope>
</reference>
<dbReference type="PANTHER" id="PTHR43109">
    <property type="entry name" value="NUCLEOSIDE DIPHOSPHATE KINASE 7"/>
    <property type="match status" value="1"/>
</dbReference>
<dbReference type="STRING" id="283909.R7USW1"/>
<feature type="compositionally biased region" description="Polar residues" evidence="4">
    <location>
        <begin position="76"/>
        <end position="86"/>
    </location>
</feature>
<comment type="caution">
    <text evidence="3">Lacks conserved residue(s) required for the propagation of feature annotation.</text>
</comment>
<sequence>MEPDLHHPAPEFLSENLLKLDAIFEEVQKNLPTIDFELSDVSSEEDVPIFHRHLKAASGDEAEDDDAWDEEPSTPRDATTTGNPTLSEMRLASQVKEASTSSVGCGTDDGEDEGEDEGGGRPELTMNTWMRDPGAEPTLDPKQQASMFISPSAPKLSLTRAIENLMLGNGPTNRDLIPNPGFPNNNSADPNDEEESNVSLIQRLASLSVEQSGTQLQDVDPETGALKVKSILKKDGKTLKDSKTALNKSVVKCTSGTCTDPILDNDRPNLPRNQLPNDKKEKSTKTKRDTVYIDLRGFDKNKQVERENMESIQRILQITQTQAPPETSSDSDSDPDEEMWHEQRRRIKHSLQTSGKMPTQRALTRPIPRNQPSAPPMRTQAQRLAGHLPPKRKAKERLQGEFVEPEAEPQKLSTHTKAKVQAIEEKERSRKLDLAKIRDQKEHERQSRLRLSHSLEGLRPKTSNRGKQPAGVATPTLFDIEASYEPPPQTLPPGMPDDLEVVLLTTYLSSNGEMTQHRGGSSRSIDTSLGLSASYPCLLAWLLSLVPEDIGSLSSENPACSGPFHVIGMQQMVHDDQFALYFAVTPTQRVAPPGRGPSRKKKVQSAFQQLLSHFLSTNTLQSVSPWLRDLVSMEVSGPSGDGKKPFAYRPPLPNITTRPLSTFIQINPNRRAAERILSEPIGFFWHTLEVEGHCLMRGEEASSEEPQSTMALVYKRVYRCPSSLMGILNRILQEGLDLSGLRLLFPTPDLLGSDDDAPSKVGPVLAFALRGAFARSLWLDAVGPSDPILARQTDPNCLCALYGGESRDECLVFSPRHPSRVQTEMARWFGGRVPRSGIIDVGSRRDSLASPSPPKTLICCTKADVFLSVSPLVPVRALGLLLATCQRRGYQLRGIRRLHLNPKRATGIGLSAKESSAFHGNNSEDLSLADSALCGPLPQRPTAVLLLQKENAAHGMASLIEALMVQMTFKNMLTDIQDSLSEPLTSNFLFKATVFSENLLAQLGGDFSKVPDRDLTSPGFISPQLHSNPELEQIVVLSLTGHQRMVNFGLFLGRLLGVLPHSQQMLSVLSGGLELLGIKWLPSLSVLQAKELTPYEVGHKQWKASVRTLTSEPAVVLVLRGVNAFKRLESFVNPPVNPLDLRAVVPLDRILSPTPQLAFCQARLFFHDHELMGDDDVRILKDFLPPDARLVPRQNKSKKLVPTVSIFHLMQAGPRPICTLLVVKPHVVTKGIPKLMKKLTHEGFHIVALKQMMLSRDQAEGLVPSGDAQNEVLRNLHVDYMTSDPCLVLCLQRENAVHHLLRLLGSEDPSSEHSSFAWRAVFGTDAVANAFYASDKYSKAVADIKSFFAEGICCEENVDLTADDIICKSVDSILNLNSAKSRTIGPRDSPCPLVATRHTGAGGPSLKPLPVVSSLTQTNCIILMPSLLTSPSGRGSSRRSAPFVEILEVLLSSSPGGSGVVGARLLWLSSAQAQHCLHCVCSGSFALVPLLTRGPSLVLALQGDNAILGFEANLGSNFDKNSVLSKYGNQILRPRDSAQANQLLTFCFDHLTPEAHLQISTTDL</sequence>
<feature type="compositionally biased region" description="Basic and acidic residues" evidence="4">
    <location>
        <begin position="277"/>
        <end position="288"/>
    </location>
</feature>
<dbReference type="PANTHER" id="PTHR43109:SF3">
    <property type="entry name" value="DYNEIN AXONEMAL ASSEMBLY FACTOR 8"/>
    <property type="match status" value="1"/>
</dbReference>
<dbReference type="Proteomes" id="UP000014760">
    <property type="component" value="Unassembled WGS sequence"/>
</dbReference>
<dbReference type="OrthoDB" id="2162449at2759"/>
<dbReference type="OMA" id="PDVIWWR"/>
<organism evidence="6">
    <name type="scientific">Capitella teleta</name>
    <name type="common">Polychaete worm</name>
    <dbReference type="NCBI Taxonomy" id="283909"/>
    <lineage>
        <taxon>Eukaryota</taxon>
        <taxon>Metazoa</taxon>
        <taxon>Spiralia</taxon>
        <taxon>Lophotrochozoa</taxon>
        <taxon>Annelida</taxon>
        <taxon>Polychaeta</taxon>
        <taxon>Sedentaria</taxon>
        <taxon>Scolecida</taxon>
        <taxon>Capitellidae</taxon>
        <taxon>Capitella</taxon>
    </lineage>
</organism>
<evidence type="ECO:0000313" key="7">
    <source>
        <dbReference type="EnsemblMetazoa" id="CapteP223779"/>
    </source>
</evidence>
<feature type="compositionally biased region" description="Basic and acidic residues" evidence="4">
    <location>
        <begin position="422"/>
        <end position="447"/>
    </location>
</feature>
<dbReference type="SMART" id="SM00562">
    <property type="entry name" value="NDK"/>
    <property type="match status" value="1"/>
</dbReference>
<dbReference type="InterPro" id="IPR034907">
    <property type="entry name" value="NDK-like_dom"/>
</dbReference>
<dbReference type="HOGENOM" id="CLU_245777_0_0_1"/>
<evidence type="ECO:0000256" key="3">
    <source>
        <dbReference type="PROSITE-ProRule" id="PRU00706"/>
    </source>
</evidence>
<comment type="similarity">
    <text evidence="3">Belongs to the NDK family.</text>
</comment>
<feature type="compositionally biased region" description="Acidic residues" evidence="4">
    <location>
        <begin position="329"/>
        <end position="339"/>
    </location>
</feature>
<dbReference type="EnsemblMetazoa" id="CapteT223779">
    <property type="protein sequence ID" value="CapteP223779"/>
    <property type="gene ID" value="CapteG223779"/>
</dbReference>
<proteinExistence type="inferred from homology"/>
<reference evidence="6 8" key="2">
    <citation type="journal article" date="2013" name="Nature">
        <title>Insights into bilaterian evolution from three spiralian genomes.</title>
        <authorList>
            <person name="Simakov O."/>
            <person name="Marletaz F."/>
            <person name="Cho S.J."/>
            <person name="Edsinger-Gonzales E."/>
            <person name="Havlak P."/>
            <person name="Hellsten U."/>
            <person name="Kuo D.H."/>
            <person name="Larsson T."/>
            <person name="Lv J."/>
            <person name="Arendt D."/>
            <person name="Savage R."/>
            <person name="Osoegawa K."/>
            <person name="de Jong P."/>
            <person name="Grimwood J."/>
            <person name="Chapman J.A."/>
            <person name="Shapiro H."/>
            <person name="Aerts A."/>
            <person name="Otillar R.P."/>
            <person name="Terry A.Y."/>
            <person name="Boore J.L."/>
            <person name="Grigoriev I.V."/>
            <person name="Lindberg D.R."/>
            <person name="Seaver E.C."/>
            <person name="Weisblat D.A."/>
            <person name="Putnam N.H."/>
            <person name="Rokhsar D.S."/>
        </authorList>
    </citation>
    <scope>NUCLEOTIDE SEQUENCE</scope>
    <source>
        <strain evidence="6 8">I ESC-2004</strain>
    </source>
</reference>
<comment type="subcellular location">
    <subcellularLocation>
        <location evidence="1">Cytoplasm</location>
    </subcellularLocation>
</comment>
<feature type="region of interest" description="Disordered" evidence="4">
    <location>
        <begin position="55"/>
        <end position="141"/>
    </location>
</feature>